<dbReference type="RefSeq" id="WP_115470922.1">
    <property type="nucleotide sequence ID" value="NZ_BJEC01000012.1"/>
</dbReference>
<organism evidence="1 2">
    <name type="scientific">Weissella thailandensis</name>
    <dbReference type="NCBI Taxonomy" id="89061"/>
    <lineage>
        <taxon>Bacteria</taxon>
        <taxon>Bacillati</taxon>
        <taxon>Bacillota</taxon>
        <taxon>Bacilli</taxon>
        <taxon>Lactobacillales</taxon>
        <taxon>Lactobacillaceae</taxon>
        <taxon>Weissella</taxon>
    </lineage>
</organism>
<keyword evidence="2" id="KW-1185">Reference proteome</keyword>
<accession>A0ABX9I4I0</accession>
<name>A0ABX9I4I0_9LACO</name>
<gene>
    <name evidence="1" type="ORF">DWV05_04680</name>
</gene>
<evidence type="ECO:0000313" key="1">
    <source>
        <dbReference type="EMBL" id="RDS59623.1"/>
    </source>
</evidence>
<dbReference type="Proteomes" id="UP000254492">
    <property type="component" value="Unassembled WGS sequence"/>
</dbReference>
<comment type="caution">
    <text evidence="1">The sequence shown here is derived from an EMBL/GenBank/DDBJ whole genome shotgun (WGS) entry which is preliminary data.</text>
</comment>
<dbReference type="EMBL" id="QRAY01000007">
    <property type="protein sequence ID" value="RDS59623.1"/>
    <property type="molecule type" value="Genomic_DNA"/>
</dbReference>
<protein>
    <submittedName>
        <fullName evidence="1">Uncharacterized protein</fullName>
    </submittedName>
</protein>
<evidence type="ECO:0000313" key="2">
    <source>
        <dbReference type="Proteomes" id="UP000254492"/>
    </source>
</evidence>
<sequence length="96" mass="10933">MNNENTWWYMFDPSTYAYTGMILADVQPENTTDVAPGDVANPVWDPTLKTWNDEDVNDKLDDLNSDNENIPLNIQIANLSSELETIKQDVAELKNK</sequence>
<proteinExistence type="predicted"/>
<reference evidence="1 2" key="1">
    <citation type="submission" date="2018-07" db="EMBL/GenBank/DDBJ databases">
        <title>Genome-based reclassification of Weissella jogaejeotgali as Weissella thailandensis.</title>
        <authorList>
            <person name="Chun J."/>
            <person name="Kim B.-Y."/>
            <person name="Kwak M.-J."/>
        </authorList>
    </citation>
    <scope>NUCLEOTIDE SEQUENCE [LARGE SCALE GENOMIC DNA]</scope>
    <source>
        <strain evidence="1 2">KCTC 3751</strain>
    </source>
</reference>